<dbReference type="EMBL" id="CP071793">
    <property type="protein sequence ID" value="QTD53021.1"/>
    <property type="molecule type" value="Genomic_DNA"/>
</dbReference>
<dbReference type="Proteomes" id="UP000663929">
    <property type="component" value="Chromosome"/>
</dbReference>
<reference evidence="2" key="1">
    <citation type="submission" date="2021-03" db="EMBL/GenBank/DDBJ databases">
        <title>Acanthopleuribacteraceae sp. M133.</title>
        <authorList>
            <person name="Wang G."/>
        </authorList>
    </citation>
    <scope>NUCLEOTIDE SEQUENCE</scope>
    <source>
        <strain evidence="2">M133</strain>
    </source>
</reference>
<name>A0A8A4TV77_SULCO</name>
<dbReference type="CDD" id="cd00143">
    <property type="entry name" value="PP2Cc"/>
    <property type="match status" value="1"/>
</dbReference>
<protein>
    <submittedName>
        <fullName evidence="2">Stp1/IreP family PP2C-type Ser/Thr phosphatase</fullName>
    </submittedName>
</protein>
<dbReference type="KEGG" id="scor:J3U87_11210"/>
<gene>
    <name evidence="2" type="ORF">J3U87_11210</name>
</gene>
<dbReference type="Gene3D" id="3.60.40.10">
    <property type="entry name" value="PPM-type phosphatase domain"/>
    <property type="match status" value="1"/>
</dbReference>
<dbReference type="InterPro" id="IPR001932">
    <property type="entry name" value="PPM-type_phosphatase-like_dom"/>
</dbReference>
<evidence type="ECO:0000313" key="2">
    <source>
        <dbReference type="EMBL" id="QTD53021.1"/>
    </source>
</evidence>
<dbReference type="GO" id="GO:0004722">
    <property type="term" value="F:protein serine/threonine phosphatase activity"/>
    <property type="evidence" value="ECO:0007669"/>
    <property type="project" value="InterPro"/>
</dbReference>
<dbReference type="Pfam" id="PF13672">
    <property type="entry name" value="PP2C_2"/>
    <property type="match status" value="1"/>
</dbReference>
<dbReference type="SMART" id="SM00332">
    <property type="entry name" value="PP2Cc"/>
    <property type="match status" value="1"/>
</dbReference>
<dbReference type="SUPFAM" id="SSF81606">
    <property type="entry name" value="PP2C-like"/>
    <property type="match status" value="1"/>
</dbReference>
<dbReference type="SMART" id="SM00331">
    <property type="entry name" value="PP2C_SIG"/>
    <property type="match status" value="1"/>
</dbReference>
<feature type="domain" description="PPM-type phosphatase" evidence="1">
    <location>
        <begin position="4"/>
        <end position="253"/>
    </location>
</feature>
<dbReference type="PROSITE" id="PS51746">
    <property type="entry name" value="PPM_2"/>
    <property type="match status" value="1"/>
</dbReference>
<dbReference type="AlphaFoldDB" id="A0A8A4TV77"/>
<evidence type="ECO:0000259" key="1">
    <source>
        <dbReference type="PROSITE" id="PS51746"/>
    </source>
</evidence>
<proteinExistence type="predicted"/>
<dbReference type="RefSeq" id="WP_237383119.1">
    <property type="nucleotide sequence ID" value="NZ_CP071793.1"/>
</dbReference>
<dbReference type="PANTHER" id="PTHR13832:SF827">
    <property type="entry name" value="PROTEIN PHOSPHATASE 1L"/>
    <property type="match status" value="1"/>
</dbReference>
<evidence type="ECO:0000313" key="3">
    <source>
        <dbReference type="Proteomes" id="UP000663929"/>
    </source>
</evidence>
<dbReference type="NCBIfam" id="NF033484">
    <property type="entry name" value="Stp1_PP2C_phos"/>
    <property type="match status" value="1"/>
</dbReference>
<dbReference type="PANTHER" id="PTHR13832">
    <property type="entry name" value="PROTEIN PHOSPHATASE 2C"/>
    <property type="match status" value="1"/>
</dbReference>
<dbReference type="InterPro" id="IPR015655">
    <property type="entry name" value="PP2C"/>
</dbReference>
<sequence>MYFQSYVATDVGMKRKANEDNFCANKELGLFVVADGMGGHAAGEVASRLAVEEIESVLLQSQGDEDWTWPDTYDTSASLTANKLRFAINLANEKIRRTTLERVECRGMGTTIVAAIIRGAHCTVAHVGDSRAYLFREGKLSALTSDHSWVNEQLKQGFLTLEHARNHPFRNVITQALGSGVEVKADLKDLLLKDNDLLLLCSDGLNSMLTDHEILGVIAQNKDAHLDDMTHLLVDAANRKGGDDNITVALIRVFE</sequence>
<organism evidence="2 3">
    <name type="scientific">Sulfidibacter corallicola</name>
    <dbReference type="NCBI Taxonomy" id="2818388"/>
    <lineage>
        <taxon>Bacteria</taxon>
        <taxon>Pseudomonadati</taxon>
        <taxon>Acidobacteriota</taxon>
        <taxon>Holophagae</taxon>
        <taxon>Acanthopleuribacterales</taxon>
        <taxon>Acanthopleuribacteraceae</taxon>
        <taxon>Sulfidibacter</taxon>
    </lineage>
</organism>
<accession>A0A8A4TV77</accession>
<keyword evidence="3" id="KW-1185">Reference proteome</keyword>
<dbReference type="InterPro" id="IPR036457">
    <property type="entry name" value="PPM-type-like_dom_sf"/>
</dbReference>